<keyword evidence="3" id="KW-0732">Signal</keyword>
<feature type="transmembrane region" description="Helical" evidence="2">
    <location>
        <begin position="190"/>
        <end position="212"/>
    </location>
</feature>
<proteinExistence type="predicted"/>
<dbReference type="Pfam" id="PF04536">
    <property type="entry name" value="TPM_phosphatase"/>
    <property type="match status" value="1"/>
</dbReference>
<keyword evidence="6" id="KW-1185">Reference proteome</keyword>
<evidence type="ECO:0000313" key="6">
    <source>
        <dbReference type="Proteomes" id="UP000324233"/>
    </source>
</evidence>
<keyword evidence="2" id="KW-0472">Membrane</keyword>
<name>A0A5B9WEA6_9BACT</name>
<organism evidence="5 6">
    <name type="scientific">Aquisphaera giovannonii</name>
    <dbReference type="NCBI Taxonomy" id="406548"/>
    <lineage>
        <taxon>Bacteria</taxon>
        <taxon>Pseudomonadati</taxon>
        <taxon>Planctomycetota</taxon>
        <taxon>Planctomycetia</taxon>
        <taxon>Isosphaerales</taxon>
        <taxon>Isosphaeraceae</taxon>
        <taxon>Aquisphaera</taxon>
    </lineage>
</organism>
<dbReference type="Proteomes" id="UP000324233">
    <property type="component" value="Chromosome"/>
</dbReference>
<feature type="chain" id="PRO_5023061081" description="TPM domain-containing protein" evidence="3">
    <location>
        <begin position="20"/>
        <end position="375"/>
    </location>
</feature>
<evidence type="ECO:0000313" key="5">
    <source>
        <dbReference type="EMBL" id="QEH38301.1"/>
    </source>
</evidence>
<dbReference type="InterPro" id="IPR007621">
    <property type="entry name" value="TPM_dom"/>
</dbReference>
<sequence length="375" mass="37907" precursor="true">MLKRTWLYAIALTAVPFFAGSRAEASEIRDKAGMFSAGAVRKATAELDRAEQRSGVSVVIETIESLPNVAANAPEAARRNAVQELADRRAREIGHEGVYWLISQKDRVYSEPLVKERYASLLPRSTRQAVGNALVSEFKKQRFDDGLLAAVGEMTQSLSSHAAAPAAVPGRRLVPGAAANHGVPDRAPRFGIGSLLFIGLAIFGVLLLFRVIGGMFRGASSMGGGMGGPGYGPGPGPGYGAGPGYGYGGGYGRGGGFFSNMLGGLGGALAGNWLYDQFSGRHGSGHVDASSYMNPGETQYTGIPDDGGDNFVGGDDNGGMGGSWGEAGDAGGGSWGDSGGGGGWFGGGGDSGGSWGGGDGGGDWGGGGGDAGGGW</sequence>
<gene>
    <name evidence="5" type="ORF">OJF2_68990</name>
</gene>
<dbReference type="KEGG" id="agv:OJF2_68990"/>
<dbReference type="Gene3D" id="3.10.310.50">
    <property type="match status" value="1"/>
</dbReference>
<dbReference type="EMBL" id="CP042997">
    <property type="protein sequence ID" value="QEH38301.1"/>
    <property type="molecule type" value="Genomic_DNA"/>
</dbReference>
<protein>
    <recommendedName>
        <fullName evidence="4">TPM domain-containing protein</fullName>
    </recommendedName>
</protein>
<evidence type="ECO:0000256" key="3">
    <source>
        <dbReference type="SAM" id="SignalP"/>
    </source>
</evidence>
<evidence type="ECO:0000256" key="1">
    <source>
        <dbReference type="SAM" id="MobiDB-lite"/>
    </source>
</evidence>
<evidence type="ECO:0000259" key="4">
    <source>
        <dbReference type="Pfam" id="PF04536"/>
    </source>
</evidence>
<feature type="signal peptide" evidence="3">
    <location>
        <begin position="1"/>
        <end position="19"/>
    </location>
</feature>
<feature type="region of interest" description="Disordered" evidence="1">
    <location>
        <begin position="345"/>
        <end position="375"/>
    </location>
</feature>
<accession>A0A5B9WEA6</accession>
<reference evidence="5 6" key="1">
    <citation type="submission" date="2019-08" db="EMBL/GenBank/DDBJ databases">
        <title>Deep-cultivation of Planctomycetes and their phenomic and genomic characterization uncovers novel biology.</title>
        <authorList>
            <person name="Wiegand S."/>
            <person name="Jogler M."/>
            <person name="Boedeker C."/>
            <person name="Pinto D."/>
            <person name="Vollmers J."/>
            <person name="Rivas-Marin E."/>
            <person name="Kohn T."/>
            <person name="Peeters S.H."/>
            <person name="Heuer A."/>
            <person name="Rast P."/>
            <person name="Oberbeckmann S."/>
            <person name="Bunk B."/>
            <person name="Jeske O."/>
            <person name="Meyerdierks A."/>
            <person name="Storesund J.E."/>
            <person name="Kallscheuer N."/>
            <person name="Luecker S."/>
            <person name="Lage O.M."/>
            <person name="Pohl T."/>
            <person name="Merkel B.J."/>
            <person name="Hornburger P."/>
            <person name="Mueller R.-W."/>
            <person name="Bruemmer F."/>
            <person name="Labrenz M."/>
            <person name="Spormann A.M."/>
            <person name="Op den Camp H."/>
            <person name="Overmann J."/>
            <person name="Amann R."/>
            <person name="Jetten M.S.M."/>
            <person name="Mascher T."/>
            <person name="Medema M.H."/>
            <person name="Devos D.P."/>
            <person name="Kaster A.-K."/>
            <person name="Ovreas L."/>
            <person name="Rohde M."/>
            <person name="Galperin M.Y."/>
            <person name="Jogler C."/>
        </authorList>
    </citation>
    <scope>NUCLEOTIDE SEQUENCE [LARGE SCALE GENOMIC DNA]</scope>
    <source>
        <strain evidence="5 6">OJF2</strain>
    </source>
</reference>
<evidence type="ECO:0000256" key="2">
    <source>
        <dbReference type="SAM" id="Phobius"/>
    </source>
</evidence>
<dbReference type="RefSeq" id="WP_168222189.1">
    <property type="nucleotide sequence ID" value="NZ_CP042997.1"/>
</dbReference>
<keyword evidence="2" id="KW-1133">Transmembrane helix</keyword>
<dbReference type="AlphaFoldDB" id="A0A5B9WEA6"/>
<feature type="domain" description="TPM" evidence="4">
    <location>
        <begin position="29"/>
        <end position="155"/>
    </location>
</feature>
<keyword evidence="2" id="KW-0812">Transmembrane</keyword>